<dbReference type="Proteomes" id="UP001500729">
    <property type="component" value="Unassembled WGS sequence"/>
</dbReference>
<dbReference type="Pfam" id="PF10096">
    <property type="entry name" value="DUF2334"/>
    <property type="match status" value="1"/>
</dbReference>
<evidence type="ECO:0000313" key="3">
    <source>
        <dbReference type="Proteomes" id="UP001500729"/>
    </source>
</evidence>
<dbReference type="EMBL" id="BAAAGS010000034">
    <property type="protein sequence ID" value="GAA0542101.1"/>
    <property type="molecule type" value="Genomic_DNA"/>
</dbReference>
<dbReference type="RefSeq" id="WP_011875267.1">
    <property type="nucleotide sequence ID" value="NZ_BAAAGS010000034.1"/>
</dbReference>
<reference evidence="2 3" key="1">
    <citation type="journal article" date="2019" name="Int. J. Syst. Evol. Microbiol.">
        <title>The Global Catalogue of Microorganisms (GCM) 10K type strain sequencing project: providing services to taxonomists for standard genome sequencing and annotation.</title>
        <authorList>
            <consortium name="The Broad Institute Genomics Platform"/>
            <consortium name="The Broad Institute Genome Sequencing Center for Infectious Disease"/>
            <person name="Wu L."/>
            <person name="Ma J."/>
        </authorList>
    </citation>
    <scope>NUCLEOTIDE SEQUENCE [LARGE SCALE GENOMIC DNA]</scope>
    <source>
        <strain evidence="2 3">JCM 10303</strain>
    </source>
</reference>
<name>A0ABN1DG26_SACER</name>
<feature type="region of interest" description="Disordered" evidence="1">
    <location>
        <begin position="228"/>
        <end position="254"/>
    </location>
</feature>
<organism evidence="2 3">
    <name type="scientific">Saccharopolyspora erythraea</name>
    <name type="common">Streptomyces erythraeus</name>
    <dbReference type="NCBI Taxonomy" id="1836"/>
    <lineage>
        <taxon>Bacteria</taxon>
        <taxon>Bacillati</taxon>
        <taxon>Actinomycetota</taxon>
        <taxon>Actinomycetes</taxon>
        <taxon>Pseudonocardiales</taxon>
        <taxon>Pseudonocardiaceae</taxon>
        <taxon>Saccharopolyspora</taxon>
    </lineage>
</organism>
<dbReference type="InterPro" id="IPR018763">
    <property type="entry name" value="DUF2334"/>
</dbReference>
<evidence type="ECO:0000256" key="1">
    <source>
        <dbReference type="SAM" id="MobiDB-lite"/>
    </source>
</evidence>
<sequence>MPLVVSLSGLDHRVLDQCADFAAEMDRRRVPLSLLFAPRPGTDEQLLDWIRHRRRGRDTVELHGFGRGETAMGVLSRLGRPAATLRRAEFATIPAHEAGLRLLPALALLDRLGLRTDTFVPPRWFASPGTLMALRRHGFAVCADALAVRELEAGHAHRARVHSLGSGERAEPWWCRALVLGVGRAARRGRMVRIAVDAADLRRSGPRQAVLDAVDLALHHGAQPTTYASYAGPVRIPRPREPRHRSRNTDPLSS</sequence>
<protein>
    <submittedName>
        <fullName evidence="2">DUF2334 domain-containing protein</fullName>
    </submittedName>
</protein>
<comment type="caution">
    <text evidence="2">The sequence shown here is derived from an EMBL/GenBank/DDBJ whole genome shotgun (WGS) entry which is preliminary data.</text>
</comment>
<accession>A0ABN1DG26</accession>
<evidence type="ECO:0000313" key="2">
    <source>
        <dbReference type="EMBL" id="GAA0542101.1"/>
    </source>
</evidence>
<keyword evidence="3" id="KW-1185">Reference proteome</keyword>
<proteinExistence type="predicted"/>
<gene>
    <name evidence="2" type="ORF">GCM10009533_46420</name>
</gene>